<evidence type="ECO:0000313" key="3">
    <source>
        <dbReference type="Proteomes" id="UP001165121"/>
    </source>
</evidence>
<gene>
    <name evidence="2" type="ORF">Pfra01_002800700</name>
</gene>
<keyword evidence="3" id="KW-1185">Reference proteome</keyword>
<dbReference type="Proteomes" id="UP001165121">
    <property type="component" value="Unassembled WGS sequence"/>
</dbReference>
<protein>
    <submittedName>
        <fullName evidence="2">Unnamed protein product</fullName>
    </submittedName>
</protein>
<proteinExistence type="predicted"/>
<evidence type="ECO:0000256" key="1">
    <source>
        <dbReference type="SAM" id="MobiDB-lite"/>
    </source>
</evidence>
<name>A0A9W6YCR4_9STRA</name>
<comment type="caution">
    <text evidence="2">The sequence shown here is derived from an EMBL/GenBank/DDBJ whole genome shotgun (WGS) entry which is preliminary data.</text>
</comment>
<accession>A0A9W6YCR4</accession>
<feature type="region of interest" description="Disordered" evidence="1">
    <location>
        <begin position="29"/>
        <end position="50"/>
    </location>
</feature>
<feature type="compositionally biased region" description="Basic residues" evidence="1">
    <location>
        <begin position="226"/>
        <end position="238"/>
    </location>
</feature>
<feature type="compositionally biased region" description="Low complexity" evidence="1">
    <location>
        <begin position="148"/>
        <end position="161"/>
    </location>
</feature>
<sequence>MVLGMPWLARHYPVIDWAKRTIVRFRSSSATESDGPVGAAHAPRGACDPPVETARGAAVSDLSARTLTTERVVREKCEPNQKTQIRSDLRGSRSVKGDAVLSTVVDTQVEQEWPVTEGSELGASAPGADAIGPNIKGRSAVRRRGKRGASAPGDDAASSVDGCKRSAPEMVECSGAAGQHDEAEHNQAGLDCVRPRGDPAGDQKKDLSTTGPGQNKTRGTGFRTRSERRKRAKLRKSRSGTENAARSVCRADTALGTTVETLSVLTRTDTGLQYRKMALESPPTLASSLTSLPVMGWKRFARDLHDGRIEQICILSNVERMKCEVETLKHLVTEGADALSAKPKKECFDEQSWDSLKSSSLYAGLD</sequence>
<reference evidence="2" key="1">
    <citation type="submission" date="2023-04" db="EMBL/GenBank/DDBJ databases">
        <title>Phytophthora fragariaefolia NBRC 109709.</title>
        <authorList>
            <person name="Ichikawa N."/>
            <person name="Sato H."/>
            <person name="Tonouchi N."/>
        </authorList>
    </citation>
    <scope>NUCLEOTIDE SEQUENCE</scope>
    <source>
        <strain evidence="2">NBRC 109709</strain>
    </source>
</reference>
<dbReference type="AlphaFoldDB" id="A0A9W6YCR4"/>
<feature type="compositionally biased region" description="Basic and acidic residues" evidence="1">
    <location>
        <begin position="193"/>
        <end position="207"/>
    </location>
</feature>
<evidence type="ECO:0000313" key="2">
    <source>
        <dbReference type="EMBL" id="GMF64087.1"/>
    </source>
</evidence>
<feature type="region of interest" description="Disordered" evidence="1">
    <location>
        <begin position="119"/>
        <end position="245"/>
    </location>
</feature>
<feature type="compositionally biased region" description="Polar residues" evidence="1">
    <location>
        <begin position="208"/>
        <end position="218"/>
    </location>
</feature>
<organism evidence="2 3">
    <name type="scientific">Phytophthora fragariaefolia</name>
    <dbReference type="NCBI Taxonomy" id="1490495"/>
    <lineage>
        <taxon>Eukaryota</taxon>
        <taxon>Sar</taxon>
        <taxon>Stramenopiles</taxon>
        <taxon>Oomycota</taxon>
        <taxon>Peronosporomycetes</taxon>
        <taxon>Peronosporales</taxon>
        <taxon>Peronosporaceae</taxon>
        <taxon>Phytophthora</taxon>
    </lineage>
</organism>
<dbReference type="EMBL" id="BSXT01007657">
    <property type="protein sequence ID" value="GMF64087.1"/>
    <property type="molecule type" value="Genomic_DNA"/>
</dbReference>